<dbReference type="EMBL" id="ML122250">
    <property type="protein sequence ID" value="RPD67478.1"/>
    <property type="molecule type" value="Genomic_DNA"/>
</dbReference>
<organism evidence="1 2">
    <name type="scientific">Lentinus tigrinus ALCF2SS1-6</name>
    <dbReference type="NCBI Taxonomy" id="1328759"/>
    <lineage>
        <taxon>Eukaryota</taxon>
        <taxon>Fungi</taxon>
        <taxon>Dikarya</taxon>
        <taxon>Basidiomycota</taxon>
        <taxon>Agaricomycotina</taxon>
        <taxon>Agaricomycetes</taxon>
        <taxon>Polyporales</taxon>
        <taxon>Polyporaceae</taxon>
        <taxon>Lentinus</taxon>
    </lineage>
</organism>
<dbReference type="Proteomes" id="UP000313359">
    <property type="component" value="Unassembled WGS sequence"/>
</dbReference>
<keyword evidence="2" id="KW-1185">Reference proteome</keyword>
<protein>
    <submittedName>
        <fullName evidence="1">Uncharacterized protein</fullName>
    </submittedName>
</protein>
<sequence>MSGHWCMTGSVEHSRSRLKIASRSQKNTETIAVREQSRHSCGGRLYSYHIYPLGGGGMHWVSMLILQFSHFGGPSALQTPSSHGQHALTRALWPRIRRERTRNSPGACTYSTAWTRYLGALATVPVGPLVCDVSCLLLGRCTCHAPLPMASCASARQS</sequence>
<dbReference type="AlphaFoldDB" id="A0A5C2SXW3"/>
<evidence type="ECO:0000313" key="1">
    <source>
        <dbReference type="EMBL" id="RPD67478.1"/>
    </source>
</evidence>
<name>A0A5C2SXW3_9APHY</name>
<proteinExistence type="predicted"/>
<reference evidence="1" key="1">
    <citation type="journal article" date="2018" name="Genome Biol. Evol.">
        <title>Genomics and development of Lentinus tigrinus, a white-rot wood-decaying mushroom with dimorphic fruiting bodies.</title>
        <authorList>
            <person name="Wu B."/>
            <person name="Xu Z."/>
            <person name="Knudson A."/>
            <person name="Carlson A."/>
            <person name="Chen N."/>
            <person name="Kovaka S."/>
            <person name="LaButti K."/>
            <person name="Lipzen A."/>
            <person name="Pennachio C."/>
            <person name="Riley R."/>
            <person name="Schakwitz W."/>
            <person name="Umezawa K."/>
            <person name="Ohm R.A."/>
            <person name="Grigoriev I.V."/>
            <person name="Nagy L.G."/>
            <person name="Gibbons J."/>
            <person name="Hibbett D."/>
        </authorList>
    </citation>
    <scope>NUCLEOTIDE SEQUENCE [LARGE SCALE GENOMIC DNA]</scope>
    <source>
        <strain evidence="1">ALCF2SS1-6</strain>
    </source>
</reference>
<gene>
    <name evidence="1" type="ORF">L227DRAFT_25463</name>
</gene>
<evidence type="ECO:0000313" key="2">
    <source>
        <dbReference type="Proteomes" id="UP000313359"/>
    </source>
</evidence>
<accession>A0A5C2SXW3</accession>